<gene>
    <name evidence="3" type="ORF">PACLA_8A085032</name>
</gene>
<name>A0A7D9HEP3_PARCT</name>
<dbReference type="InterPro" id="IPR046496">
    <property type="entry name" value="DUF6589"/>
</dbReference>
<evidence type="ECO:0000313" key="3">
    <source>
        <dbReference type="EMBL" id="CAB3982464.1"/>
    </source>
</evidence>
<evidence type="ECO:0000259" key="2">
    <source>
        <dbReference type="Pfam" id="PF20231"/>
    </source>
</evidence>
<reference evidence="3" key="1">
    <citation type="submission" date="2020-04" db="EMBL/GenBank/DDBJ databases">
        <authorList>
            <person name="Alioto T."/>
            <person name="Alioto T."/>
            <person name="Gomez Garrido J."/>
        </authorList>
    </citation>
    <scope>NUCLEOTIDE SEQUENCE</scope>
    <source>
        <strain evidence="3">A484AB</strain>
    </source>
</reference>
<proteinExistence type="predicted"/>
<sequence>MSGEVRCRICNGVCPPARRYVLYNAENDYTSTAMLFFKAYGLSIRRDKPGLSRHCCRNCRNNANRAVEKIKSYKENISPRGKRKTIPSSPNSIRSPPSKTSRPNERNCRFSARSLQFSNDKAQPSHSNAANTTSSVSTTTYLSSPCQTFTTVSLPISTHSLPFIPPFTESENNTDDVIYQLTCHSARGQQSVLVNKKWNSLCHSLMKNDDTNVVHTVVNTDCGKKLCVEKTVNLVKEECAAMCSAGTDNTTLFRKKDVNDICNFSFLKLMDEVNEKTNTLYQIVLAIINLKSAERNTNKSRERKLIAAGMAISLLMKARNKNMSAAQYVVSLLLLKGGMTKMGYNRLNHLELCMSYDTTQTFVAKLGENHDSMVRQWFETNPGQVKFLGDNIDMRITPRDQRGTNQNKDCHWFLTLAVKDRIPYDELPDDKPICKLAKLPLTSFLLSADDISNFRSNFAILLLHNVIGKLNFLKPFQKYVPKHIRHTYSEQMSKKSSVVNLGLVFANEACSEGMVDILEFMHQYIHKGKAKEQVVFGGDQLTCERAVGVQRLRKTSIEKEQRLADVLPTAEDWHTKMTLLIVIFSYLWDDKSAQDIGTLYQLRCSSHRTSVTGDVKHEMNQSIDFFNDVVQAHCLAVVLEYFGMEKLDGMPNNHAPPPESAKSQEKKNWLYTCVFEILDKFVMGDMDVTSTYQREAEKMNAKQPKGSTEIDGSILASVYNN</sequence>
<evidence type="ECO:0000313" key="4">
    <source>
        <dbReference type="Proteomes" id="UP001152795"/>
    </source>
</evidence>
<protein>
    <recommendedName>
        <fullName evidence="2">DUF6589 domain-containing protein</fullName>
    </recommendedName>
</protein>
<keyword evidence="4" id="KW-1185">Reference proteome</keyword>
<organism evidence="3 4">
    <name type="scientific">Paramuricea clavata</name>
    <name type="common">Red gorgonian</name>
    <name type="synonym">Violescent sea-whip</name>
    <dbReference type="NCBI Taxonomy" id="317549"/>
    <lineage>
        <taxon>Eukaryota</taxon>
        <taxon>Metazoa</taxon>
        <taxon>Cnidaria</taxon>
        <taxon>Anthozoa</taxon>
        <taxon>Octocorallia</taxon>
        <taxon>Malacalcyonacea</taxon>
        <taxon>Plexauridae</taxon>
        <taxon>Paramuricea</taxon>
    </lineage>
</organism>
<dbReference type="Proteomes" id="UP001152795">
    <property type="component" value="Unassembled WGS sequence"/>
</dbReference>
<feature type="compositionally biased region" description="Low complexity" evidence="1">
    <location>
        <begin position="86"/>
        <end position="98"/>
    </location>
</feature>
<accession>A0A7D9HEP3</accession>
<dbReference type="OrthoDB" id="10632169at2759"/>
<feature type="region of interest" description="Disordered" evidence="1">
    <location>
        <begin position="74"/>
        <end position="106"/>
    </location>
</feature>
<dbReference type="EMBL" id="CACRXK020000503">
    <property type="protein sequence ID" value="CAB3982464.1"/>
    <property type="molecule type" value="Genomic_DNA"/>
</dbReference>
<evidence type="ECO:0000256" key="1">
    <source>
        <dbReference type="SAM" id="MobiDB-lite"/>
    </source>
</evidence>
<dbReference type="Pfam" id="PF20231">
    <property type="entry name" value="DUF6589"/>
    <property type="match status" value="1"/>
</dbReference>
<feature type="domain" description="DUF6589" evidence="2">
    <location>
        <begin position="443"/>
        <end position="686"/>
    </location>
</feature>
<dbReference type="AlphaFoldDB" id="A0A7D9HEP3"/>
<comment type="caution">
    <text evidence="3">The sequence shown here is derived from an EMBL/GenBank/DDBJ whole genome shotgun (WGS) entry which is preliminary data.</text>
</comment>